<proteinExistence type="predicted"/>
<evidence type="ECO:0000256" key="2">
    <source>
        <dbReference type="ARBA" id="ARBA00022723"/>
    </source>
</evidence>
<evidence type="ECO:0000256" key="1">
    <source>
        <dbReference type="ARBA" id="ARBA00022617"/>
    </source>
</evidence>
<dbReference type="Gene3D" id="1.10.760.10">
    <property type="entry name" value="Cytochrome c-like domain"/>
    <property type="match status" value="1"/>
</dbReference>
<keyword evidence="2 4" id="KW-0479">Metal-binding</keyword>
<feature type="domain" description="Cytochrome c" evidence="6">
    <location>
        <begin position="463"/>
        <end position="766"/>
    </location>
</feature>
<keyword evidence="3 4" id="KW-0408">Iron</keyword>
<gene>
    <name evidence="7" type="ORF">LZC94_46280</name>
</gene>
<evidence type="ECO:0000256" key="4">
    <source>
        <dbReference type="PROSITE-ProRule" id="PRU00433"/>
    </source>
</evidence>
<dbReference type="InterPro" id="IPR036909">
    <property type="entry name" value="Cyt_c-like_dom_sf"/>
</dbReference>
<reference evidence="7 8" key="1">
    <citation type="submission" date="2021-12" db="EMBL/GenBank/DDBJ databases">
        <title>Discovery of the Pendulisporaceae a myxobacterial family with distinct sporulation behavior and unique specialized metabolism.</title>
        <authorList>
            <person name="Garcia R."/>
            <person name="Popoff A."/>
            <person name="Bader C.D."/>
            <person name="Loehr J."/>
            <person name="Walesch S."/>
            <person name="Walt C."/>
            <person name="Boldt J."/>
            <person name="Bunk B."/>
            <person name="Haeckl F.J.F.P.J."/>
            <person name="Gunesch A.P."/>
            <person name="Birkelbach J."/>
            <person name="Nuebel U."/>
            <person name="Pietschmann T."/>
            <person name="Bach T."/>
            <person name="Mueller R."/>
        </authorList>
    </citation>
    <scope>NUCLEOTIDE SEQUENCE [LARGE SCALE GENOMIC DNA]</scope>
    <source>
        <strain evidence="7 8">MSr11954</strain>
    </source>
</reference>
<keyword evidence="1 4" id="KW-0349">Heme</keyword>
<dbReference type="EMBL" id="CP089984">
    <property type="protein sequence ID" value="WXB15216.1"/>
    <property type="molecule type" value="Genomic_DNA"/>
</dbReference>
<dbReference type="PANTHER" id="PTHR30600:SF9">
    <property type="entry name" value="BLR7738 PROTEIN"/>
    <property type="match status" value="1"/>
</dbReference>
<evidence type="ECO:0000256" key="3">
    <source>
        <dbReference type="ARBA" id="ARBA00023004"/>
    </source>
</evidence>
<feature type="signal peptide" evidence="5">
    <location>
        <begin position="1"/>
        <end position="20"/>
    </location>
</feature>
<evidence type="ECO:0000259" key="6">
    <source>
        <dbReference type="PROSITE" id="PS51007"/>
    </source>
</evidence>
<keyword evidence="8" id="KW-1185">Reference proteome</keyword>
<organism evidence="7 8">
    <name type="scientific">Pendulispora albinea</name>
    <dbReference type="NCBI Taxonomy" id="2741071"/>
    <lineage>
        <taxon>Bacteria</taxon>
        <taxon>Pseudomonadati</taxon>
        <taxon>Myxococcota</taxon>
        <taxon>Myxococcia</taxon>
        <taxon>Myxococcales</taxon>
        <taxon>Sorangiineae</taxon>
        <taxon>Pendulisporaceae</taxon>
        <taxon>Pendulispora</taxon>
    </lineage>
</organism>
<dbReference type="PROSITE" id="PS51257">
    <property type="entry name" value="PROKAR_LIPOPROTEIN"/>
    <property type="match status" value="1"/>
</dbReference>
<dbReference type="RefSeq" id="WP_394824841.1">
    <property type="nucleotide sequence ID" value="NZ_CP089984.1"/>
</dbReference>
<keyword evidence="5" id="KW-0732">Signal</keyword>
<dbReference type="PROSITE" id="PS51007">
    <property type="entry name" value="CYTC"/>
    <property type="match status" value="1"/>
</dbReference>
<dbReference type="PANTHER" id="PTHR30600">
    <property type="entry name" value="CYTOCHROME C PEROXIDASE-RELATED"/>
    <property type="match status" value="1"/>
</dbReference>
<protein>
    <recommendedName>
        <fullName evidence="6">Cytochrome c domain-containing protein</fullName>
    </recommendedName>
</protein>
<feature type="chain" id="PRO_5046724448" description="Cytochrome c domain-containing protein" evidence="5">
    <location>
        <begin position="21"/>
        <end position="766"/>
    </location>
</feature>
<evidence type="ECO:0000256" key="5">
    <source>
        <dbReference type="SAM" id="SignalP"/>
    </source>
</evidence>
<sequence>MAFVRFPCIPHMCAIGLLSAAMFSACGGGEDGKGASASSGATAGGAYPLLGNLETNGGRNYAAQFCENQPDTAPLPLDPRELIAGSNIDNKNYAVYFNAPYKVCSNDTLLENQAKQNAILVAQGKKPIYSAKPRPSTCGEWRAAVERGRQYIFSNAITGDLVTMEGIWNLVRSLGYQIPTDPKQANELLKVFYQRYGYPLSPYPNPFPMPGEDPNATNGGSVQGPLGFVQTKDASGRWTGTVGATCYACHLGQLGTGEVSGDASNYFRKNGHPEITGASSTGFYAGAPGTNIDLGLLYHEVNKANGVYGPNSIQVILDNPGYMANRSRGVNAADQEIVNVLLFRELGTLDWRAKLAEPAYLGKLVPSFPLTGGDQQTPAWWWTHNKSRYLWTGFGTSGGARNNFFPASTNKYDGAWSKQREGDFQDLDMWVNTVEAPKYPYGYCSNADGTPGAGDDAHCIDRPRAEQGAILFHTKDLWADDPSAPRPAGGNGSCAGCHGVYSPHFAHQPGFLPDPRLAGYSGYVAPQNVIRTDSADSSLFNALGARPLVPQDTVAKVASMSWMFYPDALPGYIPPEKLSPLQNQLMGVVNSGEPARPASDPCSPLSIIGYTAQPLHGVWAAAPYFHNGSVPSLWDVLNPSGRPNVWRRQMAVKPDPKTDVGFDTSLGAYDFDKMGWKYSVLQCSDIDGVGYLSCRAGANTKVPTVLDLVTNTFKSFADYFPPPAEAVDQRAIYNTNAYGKGNHGHEFAKGLTEAERRAVLEYLKTL</sequence>
<accession>A0ABZ2LWB8</accession>
<evidence type="ECO:0000313" key="8">
    <source>
        <dbReference type="Proteomes" id="UP001370348"/>
    </source>
</evidence>
<dbReference type="Proteomes" id="UP001370348">
    <property type="component" value="Chromosome"/>
</dbReference>
<name>A0ABZ2LWB8_9BACT</name>
<dbReference type="SUPFAM" id="SSF46626">
    <property type="entry name" value="Cytochrome c"/>
    <property type="match status" value="1"/>
</dbReference>
<evidence type="ECO:0000313" key="7">
    <source>
        <dbReference type="EMBL" id="WXB15216.1"/>
    </source>
</evidence>
<dbReference type="Pfam" id="PF21419">
    <property type="entry name" value="RoxA-like_Cyt-c"/>
    <property type="match status" value="1"/>
</dbReference>
<dbReference type="InterPro" id="IPR051395">
    <property type="entry name" value="Cytochrome_c_Peroxidase/MauG"/>
</dbReference>
<dbReference type="InterPro" id="IPR009056">
    <property type="entry name" value="Cyt_c-like_dom"/>
</dbReference>